<dbReference type="RefSeq" id="WP_009325380.1">
    <property type="nucleotide sequence ID" value="NZ_WMZN01000063.1"/>
</dbReference>
<comment type="caution">
    <text evidence="1">The sequence shown here is derived from an EMBL/GenBank/DDBJ whole genome shotgun (WGS) entry which is preliminary data.</text>
</comment>
<protein>
    <submittedName>
        <fullName evidence="1">Uncharacterized protein</fullName>
    </submittedName>
</protein>
<evidence type="ECO:0000313" key="1">
    <source>
        <dbReference type="EMBL" id="MTS29190.1"/>
    </source>
</evidence>
<organism evidence="1 2">
    <name type="scientific">Ruthenibacterium lactatiformans</name>
    <dbReference type="NCBI Taxonomy" id="1550024"/>
    <lineage>
        <taxon>Bacteria</taxon>
        <taxon>Bacillati</taxon>
        <taxon>Bacillota</taxon>
        <taxon>Clostridia</taxon>
        <taxon>Eubacteriales</taxon>
        <taxon>Oscillospiraceae</taxon>
        <taxon>Ruthenibacterium</taxon>
    </lineage>
</organism>
<dbReference type="EMBL" id="WMZU01000056">
    <property type="protein sequence ID" value="MTS29190.1"/>
    <property type="molecule type" value="Genomic_DNA"/>
</dbReference>
<name>A0A6L6LWS6_9FIRM</name>
<evidence type="ECO:0000313" key="2">
    <source>
        <dbReference type="Proteomes" id="UP000472755"/>
    </source>
</evidence>
<reference evidence="1 2" key="1">
    <citation type="journal article" date="2019" name="Nat. Med.">
        <title>A library of human gut bacterial isolates paired with longitudinal multiomics data enables mechanistic microbiome research.</title>
        <authorList>
            <person name="Poyet M."/>
            <person name="Groussin M."/>
            <person name="Gibbons S.M."/>
            <person name="Avila-Pacheco J."/>
            <person name="Jiang X."/>
            <person name="Kearney S.M."/>
            <person name="Perrotta A.R."/>
            <person name="Berdy B."/>
            <person name="Zhao S."/>
            <person name="Lieberman T.D."/>
            <person name="Swanson P.K."/>
            <person name="Smith M."/>
            <person name="Roesemann S."/>
            <person name="Alexander J.E."/>
            <person name="Rich S.A."/>
            <person name="Livny J."/>
            <person name="Vlamakis H."/>
            <person name="Clish C."/>
            <person name="Bullock K."/>
            <person name="Deik A."/>
            <person name="Scott J."/>
            <person name="Pierce K.A."/>
            <person name="Xavier R.J."/>
            <person name="Alm E.J."/>
        </authorList>
    </citation>
    <scope>NUCLEOTIDE SEQUENCE [LARGE SCALE GENOMIC DNA]</scope>
    <source>
        <strain evidence="1 2">BIOML-A4</strain>
    </source>
</reference>
<sequence>MAVKRVFAGYYKRYDGKRIYVVRVVKDIDTGEAVVVCKDASFIREGNEEYYTIRLVSFCEQVNVDGVLRDKYIRQTRREVEPEMIGEVAEDGFPEPKRKPPTYIDDEYQPRCVRRSCSYYEYAKDICTNYRMDLRRYKLIRERKQYIGIDGKAEFHAMCEDVSFLQQSMKTILKDYTELFQKRFSEGLSVRKTAEAMHLNRGAVERRQAAFYEAFSLLLRQRDEADGILRITPNAPSISIRDEDK</sequence>
<dbReference type="AlphaFoldDB" id="A0A6L6LWS6"/>
<gene>
    <name evidence="1" type="ORF">GMD59_18185</name>
</gene>
<proteinExistence type="predicted"/>
<accession>A0A6L6LWS6</accession>
<dbReference type="Proteomes" id="UP000472755">
    <property type="component" value="Unassembled WGS sequence"/>
</dbReference>